<feature type="chain" id="PRO_5034507901" description="SEA domain-containing protein" evidence="2">
    <location>
        <begin position="22"/>
        <end position="808"/>
    </location>
</feature>
<evidence type="ECO:0000259" key="3">
    <source>
        <dbReference type="PROSITE" id="PS50024"/>
    </source>
</evidence>
<dbReference type="InterPro" id="IPR036364">
    <property type="entry name" value="SEA_dom_sf"/>
</dbReference>
<dbReference type="GeneTree" id="ENSGT00520000062029"/>
<dbReference type="Proteomes" id="UP000694564">
    <property type="component" value="Chromosome 2"/>
</dbReference>
<accession>A0A8D2DH05</accession>
<feature type="compositionally biased region" description="Low complexity" evidence="1">
    <location>
        <begin position="409"/>
        <end position="422"/>
    </location>
</feature>
<feature type="region of interest" description="Disordered" evidence="1">
    <location>
        <begin position="88"/>
        <end position="122"/>
    </location>
</feature>
<feature type="domain" description="SEA" evidence="3">
    <location>
        <begin position="459"/>
        <end position="570"/>
    </location>
</feature>
<evidence type="ECO:0000313" key="5">
    <source>
        <dbReference type="Proteomes" id="UP000694564"/>
    </source>
</evidence>
<dbReference type="PROSITE" id="PS50024">
    <property type="entry name" value="SEA"/>
    <property type="match status" value="1"/>
</dbReference>
<proteinExistence type="predicted"/>
<feature type="signal peptide" evidence="2">
    <location>
        <begin position="1"/>
        <end position="21"/>
    </location>
</feature>
<feature type="compositionally biased region" description="Polar residues" evidence="1">
    <location>
        <begin position="271"/>
        <end position="288"/>
    </location>
</feature>
<dbReference type="InterPro" id="IPR000082">
    <property type="entry name" value="SEA_dom"/>
</dbReference>
<feature type="compositionally biased region" description="Polar residues" evidence="1">
    <location>
        <begin position="101"/>
        <end position="122"/>
    </location>
</feature>
<feature type="region of interest" description="Disordered" evidence="1">
    <location>
        <begin position="352"/>
        <end position="397"/>
    </location>
</feature>
<reference evidence="4" key="1">
    <citation type="submission" date="2025-08" db="UniProtKB">
        <authorList>
            <consortium name="Ensembl"/>
        </authorList>
    </citation>
    <scope>IDENTIFICATION</scope>
</reference>
<keyword evidence="5" id="KW-1185">Reference proteome</keyword>
<sequence length="808" mass="84895">MHEQCLPAAGILLAAFLVVSASVLPLPSAHKDSGQPPLAPGASALQVSKRTLLAEALSEEASRKRAEALSQQTAGGQEFPELTHLGTTEVSGKATPGPATSALTKSQSESSVTEPTDETLSSGSLKITAMLQPWASSVHGPGKNFKAPGSSVTVQAPASTILRASATPRPTQESSRALLVPTTPVPLVETPQSLAWLPARHIPSPSVQMPSAVTTGFFEPEASLSLTLAPRGPEKAVSSAPPGRLESASMASTQPAPEPLPPAVPGWSGLDPTSPTRAAGSGSPQAAVTSGLGPSGTLGLLPSAVPSFPPQPSAALPLSPSPSAMSLSLSLFLPPTSPPPVLAPVSSLTTRVKSPPAGSESALVPSTPGSSLTPALPPLMVPQSDTPQGTVQPGWKVFASPAPTATLSLSSSSSLSSTAPSSGSPRVPVGTDPTQSSALPHPGQAVSLQDSMSSAPEPCHITHSVTFRVTSETFSAALWNPVSLEHRLLSGRIQDKVRPLPFEFLFNLETLAELPGSVAVNASLVFGGQPPGPSAQEILWMLYSHVKASRGMLGHLFLDESSLTASGSTLTDLALETICISFTAMRPFLPQLVLPGSDSFALLEDQILHLVTPVVSRFYKEPPQEGPLLLFSNVNQWVRVYMEYKFRNSIPTHLRGLANYLAHSIMDPILQKSSIVANGEKAELVLCEMWLKILSQPFTKALKDKTSPESQKLRQQLTRWLTRGLSPLQNFGQVVVEEFQPEPLTAKVGAIFFGATPAQALIQDSVRQALYILWKDEGLWVELVTWVSSQGPGPDPMTPPFLTPQVLK</sequence>
<evidence type="ECO:0000256" key="2">
    <source>
        <dbReference type="SAM" id="SignalP"/>
    </source>
</evidence>
<protein>
    <recommendedName>
        <fullName evidence="3">SEA domain-containing protein</fullName>
    </recommendedName>
</protein>
<feature type="region of interest" description="Disordered" evidence="1">
    <location>
        <begin position="409"/>
        <end position="454"/>
    </location>
</feature>
<dbReference type="AlphaFoldDB" id="A0A8D2DH05"/>
<name>A0A8D2DH05_SCIVU</name>
<feature type="region of interest" description="Disordered" evidence="1">
    <location>
        <begin position="63"/>
        <end position="82"/>
    </location>
</feature>
<evidence type="ECO:0000313" key="4">
    <source>
        <dbReference type="Ensembl" id="ENSSVLP00005024204.1"/>
    </source>
</evidence>
<keyword evidence="2" id="KW-0732">Signal</keyword>
<dbReference type="SUPFAM" id="SSF82671">
    <property type="entry name" value="SEA domain"/>
    <property type="match status" value="1"/>
</dbReference>
<feature type="region of interest" description="Disordered" evidence="1">
    <location>
        <begin position="225"/>
        <end position="295"/>
    </location>
</feature>
<organism evidence="4 5">
    <name type="scientific">Sciurus vulgaris</name>
    <name type="common">Eurasian red squirrel</name>
    <dbReference type="NCBI Taxonomy" id="55149"/>
    <lineage>
        <taxon>Eukaryota</taxon>
        <taxon>Metazoa</taxon>
        <taxon>Chordata</taxon>
        <taxon>Craniata</taxon>
        <taxon>Vertebrata</taxon>
        <taxon>Euteleostomi</taxon>
        <taxon>Mammalia</taxon>
        <taxon>Eutheria</taxon>
        <taxon>Euarchontoglires</taxon>
        <taxon>Glires</taxon>
        <taxon>Rodentia</taxon>
        <taxon>Sciuromorpha</taxon>
        <taxon>Sciuridae</taxon>
        <taxon>Sciurinae</taxon>
        <taxon>Sciurini</taxon>
        <taxon>Sciurus</taxon>
    </lineage>
</organism>
<evidence type="ECO:0000256" key="1">
    <source>
        <dbReference type="SAM" id="MobiDB-lite"/>
    </source>
</evidence>
<dbReference type="OrthoDB" id="10070537at2759"/>
<dbReference type="Ensembl" id="ENSSVLT00005026905.1">
    <property type="protein sequence ID" value="ENSSVLP00005024204.1"/>
    <property type="gene ID" value="ENSSVLG00005019078.1"/>
</dbReference>
<reference evidence="4" key="2">
    <citation type="submission" date="2025-09" db="UniProtKB">
        <authorList>
            <consortium name="Ensembl"/>
        </authorList>
    </citation>
    <scope>IDENTIFICATION</scope>
</reference>